<comment type="caution">
    <text evidence="2">The sequence shown here is derived from an EMBL/GenBank/DDBJ whole genome shotgun (WGS) entry which is preliminary data.</text>
</comment>
<dbReference type="AlphaFoldDB" id="I2NPA5"/>
<evidence type="ECO:0000256" key="1">
    <source>
        <dbReference type="SAM" id="MobiDB-lite"/>
    </source>
</evidence>
<evidence type="ECO:0000313" key="3">
    <source>
        <dbReference type="Proteomes" id="UP000003345"/>
    </source>
</evidence>
<feature type="compositionally biased region" description="Basic residues" evidence="1">
    <location>
        <begin position="1"/>
        <end position="11"/>
    </location>
</feature>
<organism evidence="2 3">
    <name type="scientific">Haemophilus paraphrohaemolyticus HK411</name>
    <dbReference type="NCBI Taxonomy" id="1095743"/>
    <lineage>
        <taxon>Bacteria</taxon>
        <taxon>Pseudomonadati</taxon>
        <taxon>Pseudomonadota</taxon>
        <taxon>Gammaproteobacteria</taxon>
        <taxon>Pasteurellales</taxon>
        <taxon>Pasteurellaceae</taxon>
        <taxon>Haemophilus</taxon>
    </lineage>
</organism>
<dbReference type="SUPFAM" id="SSF47794">
    <property type="entry name" value="Rad51 N-terminal domain-like"/>
    <property type="match status" value="1"/>
</dbReference>
<reference evidence="2 3" key="1">
    <citation type="submission" date="2012-04" db="EMBL/GenBank/DDBJ databases">
        <authorList>
            <person name="Harkins D.M."/>
            <person name="Madupu R."/>
            <person name="Durkin A.S."/>
            <person name="Torralba M."/>
            <person name="Methe B."/>
            <person name="Sutton G.G."/>
            <person name="Nelson K.E."/>
        </authorList>
    </citation>
    <scope>NUCLEOTIDE SEQUENCE [LARGE SCALE GENOMIC DNA]</scope>
    <source>
        <strain evidence="2 3">HK411</strain>
    </source>
</reference>
<gene>
    <name evidence="2" type="ORF">HMPREF1054_1987</name>
</gene>
<evidence type="ECO:0000313" key="2">
    <source>
        <dbReference type="EMBL" id="EIG27666.1"/>
    </source>
</evidence>
<sequence length="266" mass="31244">MAKSAKPRKRTPSTQAKSKPNKLDAAVRGSFSLNILRLAEYSTMNVLNGNIIKDKVHARRYFKTLEVPQKWGITYGVLYRINGEWGITHNFVRFKDKCRFEHLDQELDYYLGEAVDEIDYKDILSPYYIASPEGRDFTMEQLYDIIDIKNPFKRLFSIHELEIERQKGCEELKMQSILPYLTQTDKSFPALLKSYGLTSFYDIRMKDRDGLLALKGISQKRFDHIQNAFEKAVLEKPDEFAHFIKFIQMKADFDRANQFMEKYCVT</sequence>
<dbReference type="GO" id="GO:0000166">
    <property type="term" value="F:nucleotide binding"/>
    <property type="evidence" value="ECO:0007669"/>
    <property type="project" value="InterPro"/>
</dbReference>
<dbReference type="PATRIC" id="fig|1095743.3.peg.228"/>
<dbReference type="InterPro" id="IPR010995">
    <property type="entry name" value="DNA_repair_Rad51/TF_NusA_a-hlx"/>
</dbReference>
<dbReference type="eggNOG" id="ENOG5030S67">
    <property type="taxonomic scope" value="Bacteria"/>
</dbReference>
<accession>I2NPA5</accession>
<proteinExistence type="predicted"/>
<dbReference type="Proteomes" id="UP000003345">
    <property type="component" value="Unassembled WGS sequence"/>
</dbReference>
<dbReference type="EMBL" id="AJMU01000011">
    <property type="protein sequence ID" value="EIG27666.1"/>
    <property type="molecule type" value="Genomic_DNA"/>
</dbReference>
<protein>
    <submittedName>
        <fullName evidence="2">Uncharacterized protein</fullName>
    </submittedName>
</protein>
<feature type="region of interest" description="Disordered" evidence="1">
    <location>
        <begin position="1"/>
        <end position="21"/>
    </location>
</feature>
<dbReference type="RefSeq" id="WP_005707893.1">
    <property type="nucleotide sequence ID" value="NZ_AJMU01000011.1"/>
</dbReference>
<name>I2NPA5_9PAST</name>